<feature type="DNA-binding region" description="H-T-H motif" evidence="4">
    <location>
        <begin position="31"/>
        <end position="50"/>
    </location>
</feature>
<accession>A0A4Q2A711</accession>
<dbReference type="GO" id="GO:0000976">
    <property type="term" value="F:transcription cis-regulatory region binding"/>
    <property type="evidence" value="ECO:0007669"/>
    <property type="project" value="TreeGrafter"/>
</dbReference>
<dbReference type="RefSeq" id="WP_129517473.1">
    <property type="nucleotide sequence ID" value="NZ_QWEX01000003.1"/>
</dbReference>
<feature type="domain" description="HTH tetR-type" evidence="5">
    <location>
        <begin position="8"/>
        <end position="68"/>
    </location>
</feature>
<evidence type="ECO:0000313" key="7">
    <source>
        <dbReference type="Proteomes" id="UP000289650"/>
    </source>
</evidence>
<dbReference type="AlphaFoldDB" id="A0A4Q2A711"/>
<evidence type="ECO:0000256" key="1">
    <source>
        <dbReference type="ARBA" id="ARBA00023015"/>
    </source>
</evidence>
<reference evidence="6 7" key="1">
    <citation type="submission" date="2018-08" db="EMBL/GenBank/DDBJ databases">
        <title>Mountain-cultivated ginseng endophyte, Burkholderia stabilis and its activity against ginseng root rot disease.</title>
        <authorList>
            <person name="Tapan Kumar M."/>
            <person name="Bae H."/>
            <person name="Shanmugam G."/>
            <person name="Jeon J."/>
        </authorList>
    </citation>
    <scope>NUCLEOTIDE SEQUENCE [LARGE SCALE GENOMIC DNA]</scope>
    <source>
        <strain evidence="6 7">EB159</strain>
    </source>
</reference>
<dbReference type="Gene3D" id="1.10.357.10">
    <property type="entry name" value="Tetracycline Repressor, domain 2"/>
    <property type="match status" value="1"/>
</dbReference>
<evidence type="ECO:0000256" key="3">
    <source>
        <dbReference type="ARBA" id="ARBA00023163"/>
    </source>
</evidence>
<proteinExistence type="predicted"/>
<keyword evidence="3" id="KW-0804">Transcription</keyword>
<organism evidence="6 7">
    <name type="scientific">Burkholderia stabilis</name>
    <dbReference type="NCBI Taxonomy" id="95485"/>
    <lineage>
        <taxon>Bacteria</taxon>
        <taxon>Pseudomonadati</taxon>
        <taxon>Pseudomonadota</taxon>
        <taxon>Betaproteobacteria</taxon>
        <taxon>Burkholderiales</taxon>
        <taxon>Burkholderiaceae</taxon>
        <taxon>Burkholderia</taxon>
        <taxon>Burkholderia cepacia complex</taxon>
    </lineage>
</organism>
<dbReference type="PRINTS" id="PR00455">
    <property type="entry name" value="HTHTETR"/>
</dbReference>
<dbReference type="EMBL" id="QWEX01000003">
    <property type="protein sequence ID" value="RXV65023.1"/>
    <property type="molecule type" value="Genomic_DNA"/>
</dbReference>
<dbReference type="Pfam" id="PF17937">
    <property type="entry name" value="TetR_C_28"/>
    <property type="match status" value="1"/>
</dbReference>
<evidence type="ECO:0000313" key="6">
    <source>
        <dbReference type="EMBL" id="RXV65023.1"/>
    </source>
</evidence>
<protein>
    <submittedName>
        <fullName evidence="6">TetR/AcrR family transcriptional regulator</fullName>
    </submittedName>
</protein>
<evidence type="ECO:0000256" key="2">
    <source>
        <dbReference type="ARBA" id="ARBA00023125"/>
    </source>
</evidence>
<dbReference type="OrthoDB" id="6684185at2"/>
<gene>
    <name evidence="6" type="ORF">D1006_33130</name>
</gene>
<dbReference type="PANTHER" id="PTHR30055">
    <property type="entry name" value="HTH-TYPE TRANSCRIPTIONAL REGULATOR RUTR"/>
    <property type="match status" value="1"/>
</dbReference>
<comment type="caution">
    <text evidence="6">The sequence shown here is derived from an EMBL/GenBank/DDBJ whole genome shotgun (WGS) entry which is preliminary data.</text>
</comment>
<keyword evidence="1" id="KW-0805">Transcription regulation</keyword>
<sequence length="184" mass="20194">MTSNARRPSSRDKLLDAAIAIVTEHGVQHLTIEAVAEEAGITKAGLIYHFKTRDELLAALVERMAGDVELQSTGRAPLQADVSPRVLIDSLEKFIFNMKPAQKRLLTNMLAAISTHPQFVSAAQPLYERCYECLDRGPTAGRALLLAAALDGVQLLEMLNLYTFTPVQRDALRSALQDLARTLP</sequence>
<dbReference type="PANTHER" id="PTHR30055:SF234">
    <property type="entry name" value="HTH-TYPE TRANSCRIPTIONAL REGULATOR BETI"/>
    <property type="match status" value="1"/>
</dbReference>
<dbReference type="SUPFAM" id="SSF46689">
    <property type="entry name" value="Homeodomain-like"/>
    <property type="match status" value="1"/>
</dbReference>
<name>A0A4Q2A711_9BURK</name>
<evidence type="ECO:0000256" key="4">
    <source>
        <dbReference type="PROSITE-ProRule" id="PRU00335"/>
    </source>
</evidence>
<dbReference type="InterPro" id="IPR009057">
    <property type="entry name" value="Homeodomain-like_sf"/>
</dbReference>
<dbReference type="Pfam" id="PF00440">
    <property type="entry name" value="TetR_N"/>
    <property type="match status" value="1"/>
</dbReference>
<dbReference type="Proteomes" id="UP000289650">
    <property type="component" value="Unassembled WGS sequence"/>
</dbReference>
<evidence type="ECO:0000259" key="5">
    <source>
        <dbReference type="PROSITE" id="PS50977"/>
    </source>
</evidence>
<keyword evidence="2 4" id="KW-0238">DNA-binding</keyword>
<dbReference type="InterPro" id="IPR001647">
    <property type="entry name" value="HTH_TetR"/>
</dbReference>
<dbReference type="InterPro" id="IPR041479">
    <property type="entry name" value="TetR_CgmR_C"/>
</dbReference>
<dbReference type="InterPro" id="IPR050109">
    <property type="entry name" value="HTH-type_TetR-like_transc_reg"/>
</dbReference>
<dbReference type="PROSITE" id="PS50977">
    <property type="entry name" value="HTH_TETR_2"/>
    <property type="match status" value="1"/>
</dbReference>
<dbReference type="GO" id="GO:0003700">
    <property type="term" value="F:DNA-binding transcription factor activity"/>
    <property type="evidence" value="ECO:0007669"/>
    <property type="project" value="TreeGrafter"/>
</dbReference>